<evidence type="ECO:0000256" key="4">
    <source>
        <dbReference type="ARBA" id="ARBA00023235"/>
    </source>
</evidence>
<dbReference type="KEGG" id="beq:BEWA_017780"/>
<sequence>MLKVIVLLLSIYHVYAYTVTHRVTFEIQKDNEYIGNIVLGLYGSVVPKTVKNFVQFCKGYEYKGKHYSYVGVPFHRIIPNFMIQGGDVVNQNGTGSISIFGQTFDDENFTIKHSKRGLIAMANRGPHTNGSQFFITTVITSWLNNKHVVFGEVLEGDYVVQAVESVGSGEGRPKATVVISKATVEEVGEL</sequence>
<accession>L0ATH3</accession>
<proteinExistence type="inferred from homology"/>
<protein>
    <recommendedName>
        <fullName evidence="5">Peptidyl-prolyl cis-trans isomerase</fullName>
        <shortName evidence="5">PPIase</shortName>
        <ecNumber evidence="5">5.2.1.8</ecNumber>
    </recommendedName>
</protein>
<dbReference type="InterPro" id="IPR002130">
    <property type="entry name" value="Cyclophilin-type_PPIase_dom"/>
</dbReference>
<dbReference type="eggNOG" id="KOG0865">
    <property type="taxonomic scope" value="Eukaryota"/>
</dbReference>
<organism evidence="7 8">
    <name type="scientific">Theileria equi strain WA</name>
    <dbReference type="NCBI Taxonomy" id="1537102"/>
    <lineage>
        <taxon>Eukaryota</taxon>
        <taxon>Sar</taxon>
        <taxon>Alveolata</taxon>
        <taxon>Apicomplexa</taxon>
        <taxon>Aconoidasida</taxon>
        <taxon>Piroplasmida</taxon>
        <taxon>Theileriidae</taxon>
        <taxon>Theileria</taxon>
    </lineage>
</organism>
<feature type="domain" description="PPIase cyclophilin-type" evidence="6">
    <location>
        <begin position="24"/>
        <end position="184"/>
    </location>
</feature>
<dbReference type="PROSITE" id="PS50072">
    <property type="entry name" value="CSA_PPIASE_2"/>
    <property type="match status" value="1"/>
</dbReference>
<evidence type="ECO:0000256" key="5">
    <source>
        <dbReference type="RuleBase" id="RU363019"/>
    </source>
</evidence>
<dbReference type="Pfam" id="PF00160">
    <property type="entry name" value="Pro_isomerase"/>
    <property type="match status" value="1"/>
</dbReference>
<keyword evidence="8" id="KW-1185">Reference proteome</keyword>
<dbReference type="InterPro" id="IPR029000">
    <property type="entry name" value="Cyclophilin-like_dom_sf"/>
</dbReference>
<comment type="similarity">
    <text evidence="5">Belongs to the cyclophilin-type PPIase family.</text>
</comment>
<dbReference type="EC" id="5.2.1.8" evidence="5"/>
<dbReference type="EMBL" id="CP001669">
    <property type="protein sequence ID" value="AFZ78937.1"/>
    <property type="molecule type" value="Genomic_DNA"/>
</dbReference>
<dbReference type="PROSITE" id="PS00170">
    <property type="entry name" value="CSA_PPIASE_1"/>
    <property type="match status" value="1"/>
</dbReference>
<comment type="catalytic activity">
    <reaction evidence="1 5">
        <text>[protein]-peptidylproline (omega=180) = [protein]-peptidylproline (omega=0)</text>
        <dbReference type="Rhea" id="RHEA:16237"/>
        <dbReference type="Rhea" id="RHEA-COMP:10747"/>
        <dbReference type="Rhea" id="RHEA-COMP:10748"/>
        <dbReference type="ChEBI" id="CHEBI:83833"/>
        <dbReference type="ChEBI" id="CHEBI:83834"/>
        <dbReference type="EC" id="5.2.1.8"/>
    </reaction>
</comment>
<dbReference type="Gene3D" id="2.40.100.10">
    <property type="entry name" value="Cyclophilin-like"/>
    <property type="match status" value="1"/>
</dbReference>
<evidence type="ECO:0000313" key="7">
    <source>
        <dbReference type="EMBL" id="AFZ78937.1"/>
    </source>
</evidence>
<reference evidence="7 8" key="1">
    <citation type="journal article" date="2012" name="BMC Genomics">
        <title>Comparative genomic analysis and phylogenetic position of Theileria equi.</title>
        <authorList>
            <person name="Kappmeyer L.S."/>
            <person name="Thiagarajan M."/>
            <person name="Herndon D.R."/>
            <person name="Ramsay J.D."/>
            <person name="Caler E."/>
            <person name="Djikeng A."/>
            <person name="Gillespie J.J."/>
            <person name="Lau A.O."/>
            <person name="Roalson E.H."/>
            <person name="Silva J.C."/>
            <person name="Silva M.G."/>
            <person name="Suarez C.E."/>
            <person name="Ueti M.W."/>
            <person name="Nene V.M."/>
            <person name="Mealey R.H."/>
            <person name="Knowles D.P."/>
            <person name="Brayton K.A."/>
        </authorList>
    </citation>
    <scope>NUCLEOTIDE SEQUENCE [LARGE SCALE GENOMIC DNA]</scope>
    <source>
        <strain evidence="7 8">WA</strain>
    </source>
</reference>
<evidence type="ECO:0000256" key="1">
    <source>
        <dbReference type="ARBA" id="ARBA00000971"/>
    </source>
</evidence>
<comment type="function">
    <text evidence="5">PPIases accelerate the folding of proteins. It catalyzes the cis-trans isomerization of proline imidic peptide bonds in oligopeptides.</text>
</comment>
<evidence type="ECO:0000259" key="6">
    <source>
        <dbReference type="PROSITE" id="PS50072"/>
    </source>
</evidence>
<dbReference type="GO" id="GO:0005737">
    <property type="term" value="C:cytoplasm"/>
    <property type="evidence" value="ECO:0007669"/>
    <property type="project" value="TreeGrafter"/>
</dbReference>
<dbReference type="PIRSF" id="PIRSF001467">
    <property type="entry name" value="Peptidylpro_ismrse"/>
    <property type="match status" value="1"/>
</dbReference>
<dbReference type="SUPFAM" id="SSF50891">
    <property type="entry name" value="Cyclophilin-like"/>
    <property type="match status" value="1"/>
</dbReference>
<feature type="signal peptide" evidence="5">
    <location>
        <begin position="1"/>
        <end position="16"/>
    </location>
</feature>
<evidence type="ECO:0000256" key="3">
    <source>
        <dbReference type="ARBA" id="ARBA00023110"/>
    </source>
</evidence>
<keyword evidence="4 5" id="KW-0413">Isomerase</keyword>
<dbReference type="InterPro" id="IPR020892">
    <property type="entry name" value="Cyclophilin-type_PPIase_CS"/>
</dbReference>
<name>L0ATH3_THEEQ</name>
<dbReference type="PANTHER" id="PTHR11071:SF561">
    <property type="entry name" value="PEPTIDYL-PROLYL CIS-TRANS ISOMERASE D-RELATED"/>
    <property type="match status" value="1"/>
</dbReference>
<dbReference type="PANTHER" id="PTHR11071">
    <property type="entry name" value="PEPTIDYL-PROLYL CIS-TRANS ISOMERASE"/>
    <property type="match status" value="1"/>
</dbReference>
<dbReference type="FunFam" id="2.40.100.10:FF:000019">
    <property type="entry name" value="Peptidyl-prolyl cis-trans isomerase"/>
    <property type="match status" value="1"/>
</dbReference>
<dbReference type="GO" id="GO:0006457">
    <property type="term" value="P:protein folding"/>
    <property type="evidence" value="ECO:0007669"/>
    <property type="project" value="InterPro"/>
</dbReference>
<dbReference type="PRINTS" id="PR00153">
    <property type="entry name" value="CSAPPISMRASE"/>
</dbReference>
<dbReference type="GO" id="GO:0016018">
    <property type="term" value="F:cyclosporin A binding"/>
    <property type="evidence" value="ECO:0007669"/>
    <property type="project" value="TreeGrafter"/>
</dbReference>
<evidence type="ECO:0000256" key="2">
    <source>
        <dbReference type="ARBA" id="ARBA00022729"/>
    </source>
</evidence>
<evidence type="ECO:0000313" key="8">
    <source>
        <dbReference type="Proteomes" id="UP000031512"/>
    </source>
</evidence>
<dbReference type="OrthoDB" id="193499at2759"/>
<keyword evidence="2 5" id="KW-0732">Signal</keyword>
<dbReference type="Proteomes" id="UP000031512">
    <property type="component" value="Chromosome 1"/>
</dbReference>
<dbReference type="RefSeq" id="XP_004828603.1">
    <property type="nucleotide sequence ID" value="XM_004828546.1"/>
</dbReference>
<dbReference type="InterPro" id="IPR024936">
    <property type="entry name" value="Cyclophilin-type_PPIase"/>
</dbReference>
<dbReference type="AlphaFoldDB" id="L0ATH3"/>
<dbReference type="STRING" id="1537102.L0ATH3"/>
<gene>
    <name evidence="7" type="ORF">BEWA_017780</name>
</gene>
<dbReference type="GeneID" id="15807122"/>
<dbReference type="GO" id="GO:0003755">
    <property type="term" value="F:peptidyl-prolyl cis-trans isomerase activity"/>
    <property type="evidence" value="ECO:0007669"/>
    <property type="project" value="UniProtKB-UniRule"/>
</dbReference>
<keyword evidence="3 5" id="KW-0697">Rotamase</keyword>
<dbReference type="VEuPathDB" id="PiroplasmaDB:BEWA_017780"/>
<feature type="chain" id="PRO_5006527632" description="Peptidyl-prolyl cis-trans isomerase" evidence="5">
    <location>
        <begin position="17"/>
        <end position="190"/>
    </location>
</feature>